<protein>
    <recommendedName>
        <fullName evidence="5">Histidinol-phosphatase</fullName>
        <ecNumber evidence="4">3.1.3.15</ecNumber>
    </recommendedName>
    <alternativeName>
        <fullName evidence="9">Histidinol-phosphate phosphatase</fullName>
    </alternativeName>
</protein>
<reference evidence="14" key="1">
    <citation type="submission" date="2017-02" db="EMBL/GenBank/DDBJ databases">
        <authorList>
            <person name="Dridi B."/>
        </authorList>
    </citation>
    <scope>NUCLEOTIDE SEQUENCE [LARGE SCALE GENOMIC DNA]</scope>
    <source>
        <strain evidence="14">EB411</strain>
    </source>
</reference>
<evidence type="ECO:0000256" key="2">
    <source>
        <dbReference type="ARBA" id="ARBA00004970"/>
    </source>
</evidence>
<gene>
    <name evidence="13" type="ORF">FM119_06300</name>
</gene>
<feature type="binding site" evidence="12">
    <location>
        <position position="96"/>
    </location>
    <ligand>
        <name>Mg(2+)</name>
        <dbReference type="ChEBI" id="CHEBI:18420"/>
        <label>1</label>
        <note>catalytic</note>
    </ligand>
</feature>
<feature type="binding site" evidence="12">
    <location>
        <position position="227"/>
    </location>
    <ligand>
        <name>Mg(2+)</name>
        <dbReference type="ChEBI" id="CHEBI:18420"/>
        <label>1</label>
        <note>catalytic</note>
    </ligand>
</feature>
<comment type="similarity">
    <text evidence="3">Belongs to the inositol monophosphatase superfamily.</text>
</comment>
<sequence>MTAPSTPSTLDSAHSLADDLAFAHTLADAADQISAARFTARDLEISTKPDRSYVTDADLAVERAIRDLLAERRPDDGILGEEYGTEGTSSRQWIIDPIDGTANFLRGVPNWATLISLAVDGVPQLGVVSAPGFQQRWWAATGLGAWTRRTGEDGARRLGVSAVDNIADASLSFQSIEQWDQVGRLAQLTELSRTVWRDRAYGDMWSYMLLAEGVLDAVAEFDVKEYDLAALVPIVREAGGRFTDIDGVETIATRSSLASNGLLHGQLLGVVSAG</sequence>
<dbReference type="OrthoDB" id="9772456at2"/>
<dbReference type="PROSITE" id="PS00629">
    <property type="entry name" value="IMP_1"/>
    <property type="match status" value="1"/>
</dbReference>
<dbReference type="InterPro" id="IPR051090">
    <property type="entry name" value="Inositol_monoP_superfamily"/>
</dbReference>
<feature type="binding site" evidence="12">
    <location>
        <position position="81"/>
    </location>
    <ligand>
        <name>Mg(2+)</name>
        <dbReference type="ChEBI" id="CHEBI:18420"/>
        <label>1</label>
        <note>catalytic</note>
    </ligand>
</feature>
<evidence type="ECO:0000256" key="10">
    <source>
        <dbReference type="ARBA" id="ARBA00049158"/>
    </source>
</evidence>
<dbReference type="GO" id="GO:0046872">
    <property type="term" value="F:metal ion binding"/>
    <property type="evidence" value="ECO:0007669"/>
    <property type="project" value="UniProtKB-KW"/>
</dbReference>
<keyword evidence="8 12" id="KW-0460">Magnesium</keyword>
<comment type="cofactor">
    <cofactor evidence="1 12">
        <name>Mg(2+)</name>
        <dbReference type="ChEBI" id="CHEBI:18420"/>
    </cofactor>
</comment>
<feature type="binding site" evidence="12">
    <location>
        <position position="98"/>
    </location>
    <ligand>
        <name>Mg(2+)</name>
        <dbReference type="ChEBI" id="CHEBI:18420"/>
        <label>1</label>
        <note>catalytic</note>
    </ligand>
</feature>
<proteinExistence type="inferred from homology"/>
<name>A0A1R4JA77_9MICO</name>
<evidence type="ECO:0000313" key="14">
    <source>
        <dbReference type="Proteomes" id="UP000196778"/>
    </source>
</evidence>
<evidence type="ECO:0000256" key="7">
    <source>
        <dbReference type="ARBA" id="ARBA00022801"/>
    </source>
</evidence>
<keyword evidence="14" id="KW-1185">Reference proteome</keyword>
<feature type="binding site" evidence="12">
    <location>
        <position position="99"/>
    </location>
    <ligand>
        <name>Mg(2+)</name>
        <dbReference type="ChEBI" id="CHEBI:18420"/>
        <label>1</label>
        <note>catalytic</note>
    </ligand>
</feature>
<evidence type="ECO:0000256" key="11">
    <source>
        <dbReference type="ARBA" id="ARBA00053547"/>
    </source>
</evidence>
<evidence type="ECO:0000256" key="12">
    <source>
        <dbReference type="PIRSR" id="PIRSR600760-2"/>
    </source>
</evidence>
<dbReference type="AlphaFoldDB" id="A0A1R4JA77"/>
<evidence type="ECO:0000256" key="3">
    <source>
        <dbReference type="ARBA" id="ARBA00009759"/>
    </source>
</evidence>
<dbReference type="FunFam" id="3.30.540.10:FF:000003">
    <property type="entry name" value="Inositol-1-monophosphatase"/>
    <property type="match status" value="1"/>
</dbReference>
<dbReference type="PRINTS" id="PR00377">
    <property type="entry name" value="IMPHPHTASES"/>
</dbReference>
<dbReference type="Proteomes" id="UP000196778">
    <property type="component" value="Unassembled WGS sequence"/>
</dbReference>
<evidence type="ECO:0000256" key="1">
    <source>
        <dbReference type="ARBA" id="ARBA00001946"/>
    </source>
</evidence>
<dbReference type="PANTHER" id="PTHR43200">
    <property type="entry name" value="PHOSPHATASE"/>
    <property type="match status" value="1"/>
</dbReference>
<dbReference type="Gene3D" id="3.30.540.10">
    <property type="entry name" value="Fructose-1,6-Bisphosphatase, subunit A, domain 1"/>
    <property type="match status" value="1"/>
</dbReference>
<dbReference type="SUPFAM" id="SSF56655">
    <property type="entry name" value="Carbohydrate phosphatase"/>
    <property type="match status" value="1"/>
</dbReference>
<dbReference type="Gene3D" id="3.40.190.80">
    <property type="match status" value="1"/>
</dbReference>
<dbReference type="GO" id="GO:0004401">
    <property type="term" value="F:histidinol-phosphatase activity"/>
    <property type="evidence" value="ECO:0007669"/>
    <property type="project" value="UniProtKB-EC"/>
</dbReference>
<comment type="pathway">
    <text evidence="2">Amino-acid biosynthesis; L-histidine biosynthesis; L-histidine from 5-phospho-alpha-D-ribose 1-diphosphate: step 8/9.</text>
</comment>
<evidence type="ECO:0000256" key="9">
    <source>
        <dbReference type="ARBA" id="ARBA00033209"/>
    </source>
</evidence>
<keyword evidence="7 13" id="KW-0378">Hydrolase</keyword>
<evidence type="ECO:0000313" key="13">
    <source>
        <dbReference type="EMBL" id="SJN28946.1"/>
    </source>
</evidence>
<comment type="catalytic activity">
    <reaction evidence="10">
        <text>L-histidinol phosphate + H2O = L-histidinol + phosphate</text>
        <dbReference type="Rhea" id="RHEA:14465"/>
        <dbReference type="ChEBI" id="CHEBI:15377"/>
        <dbReference type="ChEBI" id="CHEBI:43474"/>
        <dbReference type="ChEBI" id="CHEBI:57699"/>
        <dbReference type="ChEBI" id="CHEBI:57980"/>
        <dbReference type="EC" id="3.1.3.15"/>
    </reaction>
</comment>
<evidence type="ECO:0000256" key="4">
    <source>
        <dbReference type="ARBA" id="ARBA00013085"/>
    </source>
</evidence>
<accession>A0A1R4JA77</accession>
<evidence type="ECO:0000256" key="5">
    <source>
        <dbReference type="ARBA" id="ARBA00021697"/>
    </source>
</evidence>
<dbReference type="EC" id="3.1.3.15" evidence="4"/>
<organism evidence="13 14">
    <name type="scientific">Mycetocola reblochoni REB411</name>
    <dbReference type="NCBI Taxonomy" id="1255698"/>
    <lineage>
        <taxon>Bacteria</taxon>
        <taxon>Bacillati</taxon>
        <taxon>Actinomycetota</taxon>
        <taxon>Actinomycetes</taxon>
        <taxon>Micrococcales</taxon>
        <taxon>Microbacteriaceae</taxon>
        <taxon>Mycetocola</taxon>
    </lineage>
</organism>
<dbReference type="GO" id="GO:0000105">
    <property type="term" value="P:L-histidine biosynthetic process"/>
    <property type="evidence" value="ECO:0007669"/>
    <property type="project" value="TreeGrafter"/>
</dbReference>
<evidence type="ECO:0000256" key="8">
    <source>
        <dbReference type="ARBA" id="ARBA00022842"/>
    </source>
</evidence>
<dbReference type="Pfam" id="PF00459">
    <property type="entry name" value="Inositol_P"/>
    <property type="match status" value="1"/>
</dbReference>
<evidence type="ECO:0000256" key="6">
    <source>
        <dbReference type="ARBA" id="ARBA00022723"/>
    </source>
</evidence>
<dbReference type="PANTHER" id="PTHR43200:SF6">
    <property type="entry name" value="3'(2'),5'-BISPHOSPHATE NUCLEOTIDASE"/>
    <property type="match status" value="1"/>
</dbReference>
<dbReference type="InterPro" id="IPR000760">
    <property type="entry name" value="Inositol_monophosphatase-like"/>
</dbReference>
<dbReference type="RefSeq" id="WP_087136834.1">
    <property type="nucleotide sequence ID" value="NZ_FUKR01000036.1"/>
</dbReference>
<comment type="function">
    <text evidence="11">Catalyzes the dephosphorylation of histidinol-phosphate to histidinol, the direct precursor of histidine.</text>
</comment>
<dbReference type="EMBL" id="FUKR01000036">
    <property type="protein sequence ID" value="SJN28946.1"/>
    <property type="molecule type" value="Genomic_DNA"/>
</dbReference>
<dbReference type="InterPro" id="IPR020583">
    <property type="entry name" value="Inositol_monoP_metal-BS"/>
</dbReference>
<keyword evidence="6 12" id="KW-0479">Metal-binding</keyword>